<dbReference type="AlphaFoldDB" id="A0A378TVY3"/>
<evidence type="ECO:0000313" key="2">
    <source>
        <dbReference type="Proteomes" id="UP000254437"/>
    </source>
</evidence>
<dbReference type="PROSITE" id="PS51257">
    <property type="entry name" value="PROKAR_LIPOPROTEIN"/>
    <property type="match status" value="1"/>
</dbReference>
<proteinExistence type="predicted"/>
<evidence type="ECO:0000313" key="1">
    <source>
        <dbReference type="EMBL" id="STZ64140.1"/>
    </source>
</evidence>
<gene>
    <name evidence="1" type="ORF">NCTC10359_02588</name>
</gene>
<dbReference type="Proteomes" id="UP000254437">
    <property type="component" value="Unassembled WGS sequence"/>
</dbReference>
<accession>A0A378TVY3</accession>
<sequence>MPNKHIYKSIFGVLLLALLGCQPQNSPKPTEQATINTAQPSKTIPSEPSIFVVYSTNRQAEGDAALYTGTLNAKNGCLYIDDLLIVVTGLYVDWQNEPFWIGNNHGEKFTLGDKVSVGGSQSNYDGYLANNIINIPNCKAEKVWLAVRIDKPFL</sequence>
<name>A0A378TVY3_MORLA</name>
<dbReference type="EMBL" id="UGQU01000004">
    <property type="protein sequence ID" value="STZ64140.1"/>
    <property type="molecule type" value="Genomic_DNA"/>
</dbReference>
<organism evidence="1 2">
    <name type="scientific">Moraxella lacunata</name>
    <dbReference type="NCBI Taxonomy" id="477"/>
    <lineage>
        <taxon>Bacteria</taxon>
        <taxon>Pseudomonadati</taxon>
        <taxon>Pseudomonadota</taxon>
        <taxon>Gammaproteobacteria</taxon>
        <taxon>Moraxellales</taxon>
        <taxon>Moraxellaceae</taxon>
        <taxon>Moraxella</taxon>
    </lineage>
</organism>
<protein>
    <submittedName>
        <fullName evidence="1">Uncharacterized protein</fullName>
    </submittedName>
</protein>
<reference evidence="1 2" key="1">
    <citation type="submission" date="2018-06" db="EMBL/GenBank/DDBJ databases">
        <authorList>
            <consortium name="Pathogen Informatics"/>
            <person name="Doyle S."/>
        </authorList>
    </citation>
    <scope>NUCLEOTIDE SEQUENCE [LARGE SCALE GENOMIC DNA]</scope>
    <source>
        <strain evidence="1 2">NCTC10359</strain>
    </source>
</reference>
<dbReference type="RefSeq" id="WP_115008404.1">
    <property type="nucleotide sequence ID" value="NZ_UGQU01000004.1"/>
</dbReference>